<dbReference type="EMBL" id="RXGA01000002">
    <property type="protein sequence ID" value="RWX73618.1"/>
    <property type="molecule type" value="Genomic_DNA"/>
</dbReference>
<sequence>MARDMFPVVPLFITFSSCEFCGRMIEGRDCLPVVEAECTTCGTRARVCPACKRRGCPICGGSLKGSWIIMAGKAPVGQSLKSAKGRRR</sequence>
<protein>
    <submittedName>
        <fullName evidence="1">Uncharacterized protein</fullName>
    </submittedName>
</protein>
<accession>A0A444L7U3</accession>
<dbReference type="Proteomes" id="UP000288215">
    <property type="component" value="Unassembled WGS sequence"/>
</dbReference>
<evidence type="ECO:0000313" key="2">
    <source>
        <dbReference type="Proteomes" id="UP000288215"/>
    </source>
</evidence>
<reference evidence="1 2" key="1">
    <citation type="submission" date="2018-12" db="EMBL/GenBank/DDBJ databases">
        <title>The complete genome of the methanogenic archaea of the candidate phylum Verstraetearchaeota, obtained from the metagenome of underground thermal water.</title>
        <authorList>
            <person name="Kadnikov V.V."/>
            <person name="Mardanov A.V."/>
            <person name="Beletsky A.V."/>
            <person name="Karnachuk O.V."/>
            <person name="Ravin N.V."/>
        </authorList>
    </citation>
    <scope>NUCLEOTIDE SEQUENCE [LARGE SCALE GENOMIC DNA]</scope>
    <source>
        <strain evidence="1">Ch88</strain>
    </source>
</reference>
<gene>
    <name evidence="1" type="ORF">Metus_0397</name>
</gene>
<comment type="caution">
    <text evidence="1">The sequence shown here is derived from an EMBL/GenBank/DDBJ whole genome shotgun (WGS) entry which is preliminary data.</text>
</comment>
<dbReference type="AlphaFoldDB" id="A0A444L7U3"/>
<organism evidence="1 2">
    <name type="scientific">Methanosuratincola subterraneus</name>
    <dbReference type="NCBI Taxonomy" id="2593994"/>
    <lineage>
        <taxon>Archaea</taxon>
        <taxon>Thermoproteota</taxon>
        <taxon>Methanosuratincolia</taxon>
        <taxon>Candidatus Methanomethylicales</taxon>
        <taxon>Candidatus Methanomethylicaceae</taxon>
        <taxon>Candidatus Methanosuratincola (ex Vanwonterghem et al. 2016)</taxon>
    </lineage>
</organism>
<evidence type="ECO:0000313" key="1">
    <source>
        <dbReference type="EMBL" id="RWX73618.1"/>
    </source>
</evidence>
<proteinExistence type="predicted"/>
<name>A0A444L7U3_METS7</name>
<dbReference type="PROSITE" id="PS51257">
    <property type="entry name" value="PROKAR_LIPOPROTEIN"/>
    <property type="match status" value="1"/>
</dbReference>